<sequence>MIMMEMTAITRVTTQLSQFPCTFHCITYYVRQRKPSGLLDKIAIPFHHFEHLQALLSQVCMCSQNGASLENKPFRYIKVRWHSYAFFWKFGCCSSTCMARDAQFQGLPFTSESLHGIIGVCVWGEGDVLSE</sequence>
<protein>
    <submittedName>
        <fullName evidence="1">Uncharacterized protein</fullName>
    </submittedName>
</protein>
<keyword evidence="2" id="KW-1185">Reference proteome</keyword>
<dbReference type="AlphaFoldDB" id="A0AAV6YZC1"/>
<dbReference type="Proteomes" id="UP000824782">
    <property type="component" value="Unassembled WGS sequence"/>
</dbReference>
<name>A0AAV6YZC1_ENGPU</name>
<reference evidence="1" key="1">
    <citation type="thesis" date="2020" institute="ProQuest LLC" country="789 East Eisenhower Parkway, Ann Arbor, MI, USA">
        <title>Comparative Genomics and Chromosome Evolution.</title>
        <authorList>
            <person name="Mudd A.B."/>
        </authorList>
    </citation>
    <scope>NUCLEOTIDE SEQUENCE</scope>
    <source>
        <strain evidence="1">237g6f4</strain>
        <tissue evidence="1">Blood</tissue>
    </source>
</reference>
<comment type="caution">
    <text evidence="1">The sequence shown here is derived from an EMBL/GenBank/DDBJ whole genome shotgun (WGS) entry which is preliminary data.</text>
</comment>
<dbReference type="EMBL" id="WNYA01016334">
    <property type="protein sequence ID" value="KAG8539113.1"/>
    <property type="molecule type" value="Genomic_DNA"/>
</dbReference>
<accession>A0AAV6YZC1</accession>
<organism evidence="1 2">
    <name type="scientific">Engystomops pustulosus</name>
    <name type="common">Tungara frog</name>
    <name type="synonym">Physalaemus pustulosus</name>
    <dbReference type="NCBI Taxonomy" id="76066"/>
    <lineage>
        <taxon>Eukaryota</taxon>
        <taxon>Metazoa</taxon>
        <taxon>Chordata</taxon>
        <taxon>Craniata</taxon>
        <taxon>Vertebrata</taxon>
        <taxon>Euteleostomi</taxon>
        <taxon>Amphibia</taxon>
        <taxon>Batrachia</taxon>
        <taxon>Anura</taxon>
        <taxon>Neobatrachia</taxon>
        <taxon>Hyloidea</taxon>
        <taxon>Leptodactylidae</taxon>
        <taxon>Leiuperinae</taxon>
        <taxon>Engystomops</taxon>
    </lineage>
</organism>
<evidence type="ECO:0000313" key="2">
    <source>
        <dbReference type="Proteomes" id="UP000824782"/>
    </source>
</evidence>
<evidence type="ECO:0000313" key="1">
    <source>
        <dbReference type="EMBL" id="KAG8539113.1"/>
    </source>
</evidence>
<proteinExistence type="predicted"/>
<gene>
    <name evidence="1" type="ORF">GDO81_021435</name>
</gene>